<dbReference type="Pfam" id="PF03597">
    <property type="entry name" value="FixS"/>
    <property type="match status" value="1"/>
</dbReference>
<keyword evidence="1" id="KW-0812">Transmembrane</keyword>
<protein>
    <submittedName>
        <fullName evidence="2">Cbb3-type cytochrome oxidase assembly protein CcoS</fullName>
    </submittedName>
</protein>
<dbReference type="PANTHER" id="PTHR41532">
    <property type="entry name" value="FIXS PROTEIN"/>
    <property type="match status" value="1"/>
</dbReference>
<evidence type="ECO:0000313" key="3">
    <source>
        <dbReference type="Proteomes" id="UP000251558"/>
    </source>
</evidence>
<sequence>MTTLAYLIPVALFLGALGLSGFLWALRSGQYEDLDGAAERILIEPDESTDEVSRPK</sequence>
<proteinExistence type="predicted"/>
<evidence type="ECO:0000256" key="1">
    <source>
        <dbReference type="SAM" id="Phobius"/>
    </source>
</evidence>
<accession>A0A330HTP8</accession>
<dbReference type="NCBIfam" id="TIGR00847">
    <property type="entry name" value="ccoS"/>
    <property type="match status" value="1"/>
</dbReference>
<organism evidence="2 3">
    <name type="scientific">Mesorhizobium hawassense</name>
    <dbReference type="NCBI Taxonomy" id="1209954"/>
    <lineage>
        <taxon>Bacteria</taxon>
        <taxon>Pseudomonadati</taxon>
        <taxon>Pseudomonadota</taxon>
        <taxon>Alphaproteobacteria</taxon>
        <taxon>Hyphomicrobiales</taxon>
        <taxon>Phyllobacteriaceae</taxon>
        <taxon>Mesorhizobium</taxon>
    </lineage>
</organism>
<dbReference type="EMBL" id="QMBP01000004">
    <property type="protein sequence ID" value="RAZ90982.1"/>
    <property type="molecule type" value="Genomic_DNA"/>
</dbReference>
<keyword evidence="3" id="KW-1185">Reference proteome</keyword>
<dbReference type="InterPro" id="IPR004714">
    <property type="entry name" value="Cyt_oxidase_maturation_cbb3"/>
</dbReference>
<dbReference type="Proteomes" id="UP000251558">
    <property type="component" value="Unassembled WGS sequence"/>
</dbReference>
<keyword evidence="1" id="KW-0472">Membrane</keyword>
<comment type="caution">
    <text evidence="2">The sequence shown here is derived from an EMBL/GenBank/DDBJ whole genome shotgun (WGS) entry which is preliminary data.</text>
</comment>
<dbReference type="AlphaFoldDB" id="A0A330HTP8"/>
<dbReference type="PANTHER" id="PTHR41532:SF1">
    <property type="entry name" value="FIXS PROTEIN"/>
    <property type="match status" value="1"/>
</dbReference>
<gene>
    <name evidence="2" type="primary">ccoS</name>
    <name evidence="2" type="ORF">DPM33_11910</name>
</gene>
<dbReference type="OrthoDB" id="9802763at2"/>
<name>A0A330HTP8_9HYPH</name>
<reference evidence="3" key="1">
    <citation type="submission" date="2018-06" db="EMBL/GenBank/DDBJ databases">
        <authorList>
            <person name="Helene L.C."/>
            <person name="Dall'Agnol R."/>
            <person name="Delamuta J.R."/>
            <person name="Hungria M."/>
        </authorList>
    </citation>
    <scope>NUCLEOTIDE SEQUENCE [LARGE SCALE GENOMIC DNA]</scope>
    <source>
        <strain evidence="3">AC99b</strain>
    </source>
</reference>
<dbReference type="RefSeq" id="WP_112097612.1">
    <property type="nucleotide sequence ID" value="NZ_QMBP01000004.1"/>
</dbReference>
<evidence type="ECO:0000313" key="2">
    <source>
        <dbReference type="EMBL" id="RAZ90982.1"/>
    </source>
</evidence>
<feature type="transmembrane region" description="Helical" evidence="1">
    <location>
        <begin position="6"/>
        <end position="26"/>
    </location>
</feature>
<keyword evidence="1" id="KW-1133">Transmembrane helix</keyword>
<reference evidence="2 3" key="2">
    <citation type="submission" date="2018-07" db="EMBL/GenBank/DDBJ databases">
        <title>Diversity of Mesorhizobium strains in Brazil.</title>
        <authorList>
            <person name="Helene L.C.F."/>
            <person name="Dall'Agnol R."/>
            <person name="Delamuta J.R.M."/>
            <person name="Hungria M."/>
        </authorList>
    </citation>
    <scope>NUCLEOTIDE SEQUENCE [LARGE SCALE GENOMIC DNA]</scope>
    <source>
        <strain evidence="2 3">AC99b</strain>
    </source>
</reference>